<dbReference type="SMART" id="SM00175">
    <property type="entry name" value="RAB"/>
    <property type="match status" value="1"/>
</dbReference>
<dbReference type="Gene3D" id="1.10.287.70">
    <property type="match status" value="1"/>
</dbReference>
<dbReference type="SUPFAM" id="SSF52540">
    <property type="entry name" value="P-loop containing nucleoside triphosphate hydrolases"/>
    <property type="match status" value="1"/>
</dbReference>
<evidence type="ECO:0000256" key="1">
    <source>
        <dbReference type="ARBA" id="ARBA00004141"/>
    </source>
</evidence>
<keyword evidence="9 13" id="KW-0472">Membrane</keyword>
<accession>A0A024GI55</accession>
<dbReference type="FunFam" id="3.40.50.300:FF:000308">
    <property type="entry name" value="ras-related protein RABE1c-like"/>
    <property type="match status" value="1"/>
</dbReference>
<evidence type="ECO:0000313" key="15">
    <source>
        <dbReference type="EMBL" id="CCI46212.1"/>
    </source>
</evidence>
<name>A0A024GI55_9STRA</name>
<keyword evidence="16" id="KW-1185">Reference proteome</keyword>
<evidence type="ECO:0000259" key="14">
    <source>
        <dbReference type="Pfam" id="PF00520"/>
    </source>
</evidence>
<dbReference type="InterPro" id="IPR027417">
    <property type="entry name" value="P-loop_NTPase"/>
</dbReference>
<dbReference type="SMART" id="SM00174">
    <property type="entry name" value="RHO"/>
    <property type="match status" value="1"/>
</dbReference>
<dbReference type="Proteomes" id="UP000053237">
    <property type="component" value="Unassembled WGS sequence"/>
</dbReference>
<evidence type="ECO:0000256" key="13">
    <source>
        <dbReference type="SAM" id="Phobius"/>
    </source>
</evidence>
<keyword evidence="4" id="KW-1003">Cell membrane</keyword>
<keyword evidence="11" id="KW-0636">Prenylation</keyword>
<dbReference type="GO" id="GO:0003924">
    <property type="term" value="F:GTPase activity"/>
    <property type="evidence" value="ECO:0007669"/>
    <property type="project" value="InterPro"/>
</dbReference>
<evidence type="ECO:0000256" key="10">
    <source>
        <dbReference type="ARBA" id="ARBA00023288"/>
    </source>
</evidence>
<evidence type="ECO:0000256" key="9">
    <source>
        <dbReference type="ARBA" id="ARBA00023136"/>
    </source>
</evidence>
<dbReference type="AlphaFoldDB" id="A0A024GI55"/>
<dbReference type="Gene3D" id="1.20.120.350">
    <property type="entry name" value="Voltage-gated potassium channels. Chain C"/>
    <property type="match status" value="1"/>
</dbReference>
<dbReference type="PROSITE" id="PS51419">
    <property type="entry name" value="RAB"/>
    <property type="match status" value="1"/>
</dbReference>
<dbReference type="PRINTS" id="PR00449">
    <property type="entry name" value="RASTRNSFRMNG"/>
</dbReference>
<dbReference type="InterPro" id="IPR005821">
    <property type="entry name" value="Ion_trans_dom"/>
</dbReference>
<evidence type="ECO:0000256" key="6">
    <source>
        <dbReference type="ARBA" id="ARBA00022741"/>
    </source>
</evidence>
<dbReference type="SMART" id="SM00176">
    <property type="entry name" value="RAN"/>
    <property type="match status" value="1"/>
</dbReference>
<dbReference type="GO" id="GO:0005525">
    <property type="term" value="F:GTP binding"/>
    <property type="evidence" value="ECO:0007669"/>
    <property type="project" value="UniProtKB-KW"/>
</dbReference>
<dbReference type="InterPro" id="IPR005225">
    <property type="entry name" value="Small_GTP-bd"/>
</dbReference>
<dbReference type="SUPFAM" id="SSF81324">
    <property type="entry name" value="Voltage-gated potassium channels"/>
    <property type="match status" value="1"/>
</dbReference>
<dbReference type="PROSITE" id="PS51420">
    <property type="entry name" value="RHO"/>
    <property type="match status" value="1"/>
</dbReference>
<sequence>MDPDGLYDRARDIKDADTTPRLAQNEQNHGDIELGRKRRASTESLYCLSAISSKAFLNRVEKDEKLTPKESEGMEQIIFRANQFPMDDPTFGRHGHQRTRRAAAGSFGAERRKSHGMISSRDKRFRVNGYVVDQDIRCGPKSGWTTVYQMMFQSSSPTGQRTALFLLIMVSISVTIAILDSVESIRLEVGSALLALEFFFTLIFSAEYFLRVMCLQKPQEYVLSLLGVIDLAALVPTYLGFMMASSRPLIHLAVLRIFRVMKVFRILRLGRFVDAAAALQDNIHHNKRRITVFLVGLFTMILVIGCAMYLIEGGNTGFSNIPVSLYWTVVTITTVGYGDIAPTTIPGRLLATVVIHQMVTFLPNQSTARAACAVCISLMPTIVAFVERYCVNLSKKTQSILAMAPIFGSDRDANLPSNAILVSVGLLLKIVRSSKYDLLVKLLLIGDSGVGKSCVLLRYSDDSFTTSFITTIGIDFKVKTINLNGKRIKLQIWDTAGQERFRTITTAYYRGAMGILMVYDVTDDHSFQNIRNWMTQIKQNASTNVNKILIGNKCDVDSSERAVTTQQGQELADEFGIHFFETSAKSNINIDAAFHAIAVDIQQRLAEGDQDRLDVANGTKFRVDEQSEESNDGCCF</sequence>
<keyword evidence="8" id="KW-0342">GTP-binding</keyword>
<keyword evidence="5 13" id="KW-0812">Transmembrane</keyword>
<dbReference type="PANTHER" id="PTHR47980">
    <property type="entry name" value="LD44762P"/>
    <property type="match status" value="1"/>
</dbReference>
<proteinExistence type="inferred from homology"/>
<protein>
    <recommendedName>
        <fullName evidence="14">Ion transport domain-containing protein</fullName>
    </recommendedName>
</protein>
<feature type="transmembrane region" description="Helical" evidence="13">
    <location>
        <begin position="222"/>
        <end position="243"/>
    </location>
</feature>
<feature type="domain" description="Ion transport" evidence="14">
    <location>
        <begin position="164"/>
        <end position="354"/>
    </location>
</feature>
<dbReference type="SMART" id="SM00173">
    <property type="entry name" value="RAS"/>
    <property type="match status" value="1"/>
</dbReference>
<dbReference type="NCBIfam" id="TIGR00231">
    <property type="entry name" value="small_GTP"/>
    <property type="match status" value="1"/>
</dbReference>
<comment type="caution">
    <text evidence="15">The sequence shown here is derived from an EMBL/GenBank/DDBJ whole genome shotgun (WGS) entry which is preliminary data.</text>
</comment>
<keyword evidence="7 13" id="KW-1133">Transmembrane helix</keyword>
<feature type="region of interest" description="Disordered" evidence="12">
    <location>
        <begin position="1"/>
        <end position="36"/>
    </location>
</feature>
<dbReference type="CDD" id="cd01867">
    <property type="entry name" value="Rab8_Rab10_Rab13_like"/>
    <property type="match status" value="1"/>
</dbReference>
<reference evidence="15 16" key="1">
    <citation type="submission" date="2012-05" db="EMBL/GenBank/DDBJ databases">
        <title>Recombination and specialization in a pathogen metapopulation.</title>
        <authorList>
            <person name="Gardiner A."/>
            <person name="Kemen E."/>
            <person name="Schultz-Larsen T."/>
            <person name="MacLean D."/>
            <person name="Van Oosterhout C."/>
            <person name="Jones J.D.G."/>
        </authorList>
    </citation>
    <scope>NUCLEOTIDE SEQUENCE [LARGE SCALE GENOMIC DNA]</scope>
    <source>
        <strain evidence="15 16">Ac Nc2</strain>
    </source>
</reference>
<evidence type="ECO:0000256" key="3">
    <source>
        <dbReference type="ARBA" id="ARBA00006270"/>
    </source>
</evidence>
<dbReference type="InterPro" id="IPR050305">
    <property type="entry name" value="Small_GTPase_Rab"/>
</dbReference>
<dbReference type="PROSITE" id="PS51421">
    <property type="entry name" value="RAS"/>
    <property type="match status" value="1"/>
</dbReference>
<evidence type="ECO:0000256" key="5">
    <source>
        <dbReference type="ARBA" id="ARBA00022692"/>
    </source>
</evidence>
<keyword evidence="10" id="KW-0449">Lipoprotein</keyword>
<dbReference type="Pfam" id="PF00071">
    <property type="entry name" value="Ras"/>
    <property type="match status" value="1"/>
</dbReference>
<comment type="similarity">
    <text evidence="3">Belongs to the small GTPase superfamily. Rab family.</text>
</comment>
<organism evidence="15 16">
    <name type="scientific">Albugo candida</name>
    <dbReference type="NCBI Taxonomy" id="65357"/>
    <lineage>
        <taxon>Eukaryota</taxon>
        <taxon>Sar</taxon>
        <taxon>Stramenopiles</taxon>
        <taxon>Oomycota</taxon>
        <taxon>Peronosporomycetes</taxon>
        <taxon>Albuginales</taxon>
        <taxon>Albuginaceae</taxon>
        <taxon>Albugo</taxon>
    </lineage>
</organism>
<feature type="transmembrane region" description="Helical" evidence="13">
    <location>
        <begin position="290"/>
        <end position="311"/>
    </location>
</feature>
<gene>
    <name evidence="15" type="ORF">BN9_071410</name>
</gene>
<dbReference type="InterPro" id="IPR001806">
    <property type="entry name" value="Small_GTPase"/>
</dbReference>
<dbReference type="STRING" id="65357.A0A024GI55"/>
<evidence type="ECO:0000256" key="8">
    <source>
        <dbReference type="ARBA" id="ARBA00023134"/>
    </source>
</evidence>
<evidence type="ECO:0000313" key="16">
    <source>
        <dbReference type="Proteomes" id="UP000053237"/>
    </source>
</evidence>
<dbReference type="SMART" id="SM00177">
    <property type="entry name" value="ARF"/>
    <property type="match status" value="1"/>
</dbReference>
<dbReference type="InterPro" id="IPR027359">
    <property type="entry name" value="Volt_channel_dom_sf"/>
</dbReference>
<evidence type="ECO:0000256" key="11">
    <source>
        <dbReference type="ARBA" id="ARBA00023289"/>
    </source>
</evidence>
<dbReference type="EMBL" id="CAIX01000120">
    <property type="protein sequence ID" value="CCI46212.1"/>
    <property type="molecule type" value="Genomic_DNA"/>
</dbReference>
<dbReference type="Pfam" id="PF00520">
    <property type="entry name" value="Ion_trans"/>
    <property type="match status" value="1"/>
</dbReference>
<dbReference type="OrthoDB" id="433309at2759"/>
<evidence type="ECO:0000256" key="12">
    <source>
        <dbReference type="SAM" id="MobiDB-lite"/>
    </source>
</evidence>
<evidence type="ECO:0000256" key="4">
    <source>
        <dbReference type="ARBA" id="ARBA00022475"/>
    </source>
</evidence>
<evidence type="ECO:0000256" key="2">
    <source>
        <dbReference type="ARBA" id="ARBA00004193"/>
    </source>
</evidence>
<evidence type="ECO:0000256" key="7">
    <source>
        <dbReference type="ARBA" id="ARBA00022989"/>
    </source>
</evidence>
<feature type="compositionally biased region" description="Basic and acidic residues" evidence="12">
    <location>
        <begin position="1"/>
        <end position="18"/>
    </location>
</feature>
<dbReference type="Gene3D" id="3.40.50.300">
    <property type="entry name" value="P-loop containing nucleotide triphosphate hydrolases"/>
    <property type="match status" value="1"/>
</dbReference>
<feature type="transmembrane region" description="Helical" evidence="13">
    <location>
        <begin position="162"/>
        <end position="179"/>
    </location>
</feature>
<dbReference type="GO" id="GO:0005216">
    <property type="term" value="F:monoatomic ion channel activity"/>
    <property type="evidence" value="ECO:0007669"/>
    <property type="project" value="InterPro"/>
</dbReference>
<dbReference type="GO" id="GO:0005886">
    <property type="term" value="C:plasma membrane"/>
    <property type="evidence" value="ECO:0007669"/>
    <property type="project" value="UniProtKB-SubCell"/>
</dbReference>
<keyword evidence="6" id="KW-0547">Nucleotide-binding</keyword>
<feature type="transmembrane region" description="Helical" evidence="13">
    <location>
        <begin position="191"/>
        <end position="210"/>
    </location>
</feature>
<comment type="subcellular location">
    <subcellularLocation>
        <location evidence="2">Cell membrane</location>
        <topology evidence="2">Lipid-anchor</topology>
    </subcellularLocation>
    <subcellularLocation>
        <location evidence="1">Membrane</location>
        <topology evidence="1">Multi-pass membrane protein</topology>
    </subcellularLocation>
</comment>
<dbReference type="InParanoid" id="A0A024GI55"/>